<dbReference type="PANTHER" id="PTHR13610:SF5">
    <property type="entry name" value="ADENINE NUCLEOTIDE TRANSLOCASE LYSINE N-METHYLTRANSFERASE"/>
    <property type="match status" value="1"/>
</dbReference>
<dbReference type="STRING" id="109280.ENSHCOP00000003636"/>
<dbReference type="RefSeq" id="XP_019744236.1">
    <property type="nucleotide sequence ID" value="XM_019888677.1"/>
</dbReference>
<dbReference type="GeneID" id="109527012"/>
<protein>
    <submittedName>
        <fullName evidence="7">Adenine nucleotide translocase lysine methyltransferase</fullName>
    </submittedName>
</protein>
<dbReference type="OMA" id="HEFRIPG"/>
<comment type="similarity">
    <text evidence="1">Belongs to the ANT/ATPSC lysine N-methyltransferase family.</text>
</comment>
<evidence type="ECO:0000256" key="5">
    <source>
        <dbReference type="SAM" id="MobiDB-lite"/>
    </source>
</evidence>
<feature type="region of interest" description="Disordered" evidence="5">
    <location>
        <begin position="205"/>
        <end position="230"/>
    </location>
</feature>
<dbReference type="OrthoDB" id="66144at2759"/>
<dbReference type="CTD" id="65990"/>
<dbReference type="InterPro" id="IPR029063">
    <property type="entry name" value="SAM-dependent_MTases_sf"/>
</dbReference>
<evidence type="ECO:0000256" key="3">
    <source>
        <dbReference type="ARBA" id="ARBA00022679"/>
    </source>
</evidence>
<reference evidence="7" key="1">
    <citation type="submission" date="2025-08" db="UniProtKB">
        <authorList>
            <consortium name="Ensembl"/>
        </authorList>
    </citation>
    <scope>IDENTIFICATION</scope>
</reference>
<keyword evidence="6" id="KW-0812">Transmembrane</keyword>
<dbReference type="InterPro" id="IPR026170">
    <property type="entry name" value="FAM173A/B"/>
</dbReference>
<dbReference type="CDD" id="cd02440">
    <property type="entry name" value="AdoMet_MTases"/>
    <property type="match status" value="1"/>
</dbReference>
<evidence type="ECO:0000256" key="4">
    <source>
        <dbReference type="ARBA" id="ARBA00022691"/>
    </source>
</evidence>
<evidence type="ECO:0000313" key="8">
    <source>
        <dbReference type="Proteomes" id="UP000264820"/>
    </source>
</evidence>
<dbReference type="GO" id="GO:0016279">
    <property type="term" value="F:protein-lysine N-methyltransferase activity"/>
    <property type="evidence" value="ECO:0007669"/>
    <property type="project" value="InterPro"/>
</dbReference>
<keyword evidence="3" id="KW-0808">Transferase</keyword>
<keyword evidence="8" id="KW-1185">Reference proteome</keyword>
<dbReference type="Gene3D" id="3.40.50.150">
    <property type="entry name" value="Vaccinia Virus protein VP39"/>
    <property type="match status" value="1"/>
</dbReference>
<keyword evidence="6" id="KW-0472">Membrane</keyword>
<evidence type="ECO:0000313" key="7">
    <source>
        <dbReference type="Ensembl" id="ENSHCOP00000003636.1"/>
    </source>
</evidence>
<dbReference type="AlphaFoldDB" id="A0A3Q2XTR6"/>
<name>A0A3Q2XTR6_HIPCM</name>
<reference evidence="7" key="2">
    <citation type="submission" date="2025-09" db="UniProtKB">
        <authorList>
            <consortium name="Ensembl"/>
        </authorList>
    </citation>
    <scope>IDENTIFICATION</scope>
</reference>
<dbReference type="Ensembl" id="ENSHCOT00000008398.1">
    <property type="protein sequence ID" value="ENSHCOP00000003636.1"/>
    <property type="gene ID" value="ENSHCOG00000005008.1"/>
</dbReference>
<evidence type="ECO:0000256" key="6">
    <source>
        <dbReference type="SAM" id="Phobius"/>
    </source>
</evidence>
<feature type="compositionally biased region" description="Basic and acidic residues" evidence="5">
    <location>
        <begin position="212"/>
        <end position="230"/>
    </location>
</feature>
<dbReference type="GeneTree" id="ENSGT00390000014771"/>
<keyword evidence="4" id="KW-0949">S-adenosyl-L-methionine</keyword>
<sequence length="230" mass="26005">MDDDAPDDAFSELKTRELQRWDVAQIAVGTGLAVYAMWVGLLQPGFRKVPLRLQVPYIPASRAQVRNVMALLRGRKGVLVDLGSGDGRIVLEAHRQGFTSAVGYELNPWLVRLARFHAWRAGQHGNVSYRREDLWKVDLTECKNITVFLAPSVLSLLQKKMEAELPDDALVVAGRFPIPDWTPCRTEGHGVDRAWAYNMKAQRQLTPNKMKKSPDGHLEKILKERQTPLE</sequence>
<organism evidence="7 8">
    <name type="scientific">Hippocampus comes</name>
    <name type="common">Tiger tail seahorse</name>
    <dbReference type="NCBI Taxonomy" id="109280"/>
    <lineage>
        <taxon>Eukaryota</taxon>
        <taxon>Metazoa</taxon>
        <taxon>Chordata</taxon>
        <taxon>Craniata</taxon>
        <taxon>Vertebrata</taxon>
        <taxon>Euteleostomi</taxon>
        <taxon>Actinopterygii</taxon>
        <taxon>Neopterygii</taxon>
        <taxon>Teleostei</taxon>
        <taxon>Neoteleostei</taxon>
        <taxon>Acanthomorphata</taxon>
        <taxon>Syngnathiaria</taxon>
        <taxon>Syngnathiformes</taxon>
        <taxon>Syngnathoidei</taxon>
        <taxon>Syngnathidae</taxon>
        <taxon>Hippocampus</taxon>
    </lineage>
</organism>
<dbReference type="GO" id="GO:0005739">
    <property type="term" value="C:mitochondrion"/>
    <property type="evidence" value="ECO:0007669"/>
    <property type="project" value="TreeGrafter"/>
</dbReference>
<dbReference type="SUPFAM" id="SSF53335">
    <property type="entry name" value="S-adenosyl-L-methionine-dependent methyltransferases"/>
    <property type="match status" value="1"/>
</dbReference>
<dbReference type="PANTHER" id="PTHR13610">
    <property type="entry name" value="METHYLTRANSFERASE DOMAIN-CONTAINING PROTEIN"/>
    <property type="match status" value="1"/>
</dbReference>
<proteinExistence type="inferred from homology"/>
<feature type="transmembrane region" description="Helical" evidence="6">
    <location>
        <begin position="23"/>
        <end position="42"/>
    </location>
</feature>
<keyword evidence="6" id="KW-1133">Transmembrane helix</keyword>
<dbReference type="GO" id="GO:0032259">
    <property type="term" value="P:methylation"/>
    <property type="evidence" value="ECO:0007669"/>
    <property type="project" value="UniProtKB-KW"/>
</dbReference>
<dbReference type="GO" id="GO:1905706">
    <property type="term" value="P:regulation of mitochondrial ATP synthesis coupled proton transport"/>
    <property type="evidence" value="ECO:0007669"/>
    <property type="project" value="TreeGrafter"/>
</dbReference>
<evidence type="ECO:0000256" key="2">
    <source>
        <dbReference type="ARBA" id="ARBA00022603"/>
    </source>
</evidence>
<dbReference type="Proteomes" id="UP000264820">
    <property type="component" value="Unplaced"/>
</dbReference>
<keyword evidence="2" id="KW-0489">Methyltransferase</keyword>
<evidence type="ECO:0000256" key="1">
    <source>
        <dbReference type="ARBA" id="ARBA00010633"/>
    </source>
</evidence>
<accession>A0A3Q2XTR6</accession>
<dbReference type="KEGG" id="hcq:109527012"/>